<dbReference type="Proteomes" id="UP000070400">
    <property type="component" value="Unassembled WGS sequence"/>
</dbReference>
<evidence type="ECO:0000259" key="1">
    <source>
        <dbReference type="Pfam" id="PF01370"/>
    </source>
</evidence>
<dbReference type="InterPro" id="IPR001509">
    <property type="entry name" value="Epimerase_deHydtase"/>
</dbReference>
<dbReference type="PANTHER" id="PTHR43245:SF13">
    <property type="entry name" value="UDP-D-APIOSE_UDP-D-XYLOSE SYNTHASE 2"/>
    <property type="match status" value="1"/>
</dbReference>
<dbReference type="PATRIC" id="fig|1698273.3.peg.388"/>
<dbReference type="Gene3D" id="3.40.50.720">
    <property type="entry name" value="NAD(P)-binding Rossmann-like Domain"/>
    <property type="match status" value="1"/>
</dbReference>
<dbReference type="Pfam" id="PF01370">
    <property type="entry name" value="Epimerase"/>
    <property type="match status" value="1"/>
</dbReference>
<dbReference type="AlphaFoldDB" id="A0A133V6R1"/>
<gene>
    <name evidence="2" type="ORF">AKJ43_02415</name>
</gene>
<evidence type="ECO:0000313" key="2">
    <source>
        <dbReference type="EMBL" id="KXB02134.1"/>
    </source>
</evidence>
<feature type="domain" description="NAD-dependent epimerase/dehydratase" evidence="1">
    <location>
        <begin position="7"/>
        <end position="180"/>
    </location>
</feature>
<dbReference type="Gene3D" id="3.90.25.10">
    <property type="entry name" value="UDP-galactose 4-epimerase, domain 1"/>
    <property type="match status" value="1"/>
</dbReference>
<proteinExistence type="predicted"/>
<feature type="non-terminal residue" evidence="2">
    <location>
        <position position="1"/>
    </location>
</feature>
<dbReference type="EMBL" id="LHXX01000024">
    <property type="protein sequence ID" value="KXB02134.1"/>
    <property type="molecule type" value="Genomic_DNA"/>
</dbReference>
<evidence type="ECO:0000313" key="3">
    <source>
        <dbReference type="Proteomes" id="UP000070400"/>
    </source>
</evidence>
<dbReference type="InterPro" id="IPR036291">
    <property type="entry name" value="NAD(P)-bd_dom_sf"/>
</dbReference>
<keyword evidence="3" id="KW-1185">Reference proteome</keyword>
<comment type="caution">
    <text evidence="2">The sequence shown here is derived from an EMBL/GenBank/DDBJ whole genome shotgun (WGS) entry which is preliminary data.</text>
</comment>
<dbReference type="PANTHER" id="PTHR43245">
    <property type="entry name" value="BIFUNCTIONAL POLYMYXIN RESISTANCE PROTEIN ARNA"/>
    <property type="match status" value="1"/>
</dbReference>
<accession>A0A133V6R1</accession>
<protein>
    <recommendedName>
        <fullName evidence="1">NAD-dependent epimerase/dehydratase domain-containing protein</fullName>
    </recommendedName>
</protein>
<reference evidence="2 3" key="1">
    <citation type="journal article" date="2016" name="Sci. Rep.">
        <title>Metabolic traits of an uncultured archaeal lineage -MSBL1- from brine pools of the Red Sea.</title>
        <authorList>
            <person name="Mwirichia R."/>
            <person name="Alam I."/>
            <person name="Rashid M."/>
            <person name="Vinu M."/>
            <person name="Ba-Alawi W."/>
            <person name="Anthony Kamau A."/>
            <person name="Kamanda Ngugi D."/>
            <person name="Goker M."/>
            <person name="Klenk H.P."/>
            <person name="Bajic V."/>
            <person name="Stingl U."/>
        </authorList>
    </citation>
    <scope>NUCLEOTIDE SEQUENCE [LARGE SCALE GENOMIC DNA]</scope>
    <source>
        <strain evidence="2">SCGC-AAA261D19</strain>
    </source>
</reference>
<dbReference type="SUPFAM" id="SSF51735">
    <property type="entry name" value="NAD(P)-binding Rossmann-fold domains"/>
    <property type="match status" value="1"/>
</dbReference>
<dbReference type="PRINTS" id="PR01713">
    <property type="entry name" value="NUCEPIMERASE"/>
</dbReference>
<organism evidence="2 3">
    <name type="scientific">candidate division MSBL1 archaeon SCGC-AAA261D19</name>
    <dbReference type="NCBI Taxonomy" id="1698273"/>
    <lineage>
        <taxon>Archaea</taxon>
        <taxon>Methanobacteriati</taxon>
        <taxon>Methanobacteriota</taxon>
        <taxon>candidate division MSBL1</taxon>
    </lineage>
</organism>
<dbReference type="InterPro" id="IPR050177">
    <property type="entry name" value="Lipid_A_modif_metabolic_enz"/>
</dbReference>
<name>A0A133V6R1_9EURY</name>
<sequence>VKTVEEATNKIDVIVHEAAITSVPRSVRCPKLTMDVNVSGTLNLLKLGLERDIKRFVFASSCAVYGEAEELPIPETAKPKPSSPYASTKLSGESSCLKFLGKGLDTVCLRYFNVYGPRQGMGEYAGVILRFLDRLKDAQRPVIYGDGEQTRDFVHVNDVVKATISAIKSEDAVGEVINIGTGEATTINKLCSVLLKITKNQSLKPIYKDARAGDVRHSQADITKAKEILDYTPDISLKKGLKDLQGQIKNHAENKN</sequence>